<dbReference type="InterPro" id="IPR051046">
    <property type="entry name" value="MurCDEF_CellWall_CoF430Synth"/>
</dbReference>
<dbReference type="InterPro" id="IPR013221">
    <property type="entry name" value="Mur_ligase_cen"/>
</dbReference>
<feature type="domain" description="Mur ligase C-terminal" evidence="12">
    <location>
        <begin position="356"/>
        <end position="486"/>
    </location>
</feature>
<evidence type="ECO:0000256" key="9">
    <source>
        <dbReference type="ARBA" id="ARBA00023316"/>
    </source>
</evidence>
<dbReference type="UniPathway" id="UPA00219"/>
<evidence type="ECO:0000313" key="14">
    <source>
        <dbReference type="EMBL" id="STY90574.1"/>
    </source>
</evidence>
<keyword evidence="9 10" id="KW-0961">Cell wall biogenesis/degradation</keyword>
<comment type="function">
    <text evidence="10">Involved in cell wall formation. Catalyzes the final step in the synthesis of UDP-N-acetylmuramoyl-pentapeptide, the precursor of murein.</text>
</comment>
<comment type="subcellular location">
    <subcellularLocation>
        <location evidence="10">Cytoplasm</location>
    </subcellularLocation>
</comment>
<evidence type="ECO:0000256" key="5">
    <source>
        <dbReference type="ARBA" id="ARBA00022840"/>
    </source>
</evidence>
<keyword evidence="1 10" id="KW-0963">Cytoplasm</keyword>
<organism evidence="14 15">
    <name type="scientific">Moraxella bovis</name>
    <dbReference type="NCBI Taxonomy" id="476"/>
    <lineage>
        <taxon>Bacteria</taxon>
        <taxon>Pseudomonadati</taxon>
        <taxon>Pseudomonadota</taxon>
        <taxon>Gammaproteobacteria</taxon>
        <taxon>Moraxellales</taxon>
        <taxon>Moraxellaceae</taxon>
        <taxon>Moraxella</taxon>
    </lineage>
</organism>
<dbReference type="GO" id="GO:0005524">
    <property type="term" value="F:ATP binding"/>
    <property type="evidence" value="ECO:0007669"/>
    <property type="project" value="UniProtKB-UniRule"/>
</dbReference>
<evidence type="ECO:0000313" key="15">
    <source>
        <dbReference type="Proteomes" id="UP000254133"/>
    </source>
</evidence>
<keyword evidence="8 10" id="KW-0131">Cell cycle</keyword>
<dbReference type="Gene3D" id="3.40.1190.10">
    <property type="entry name" value="Mur-like, catalytic domain"/>
    <property type="match status" value="1"/>
</dbReference>
<dbReference type="GO" id="GO:0005737">
    <property type="term" value="C:cytoplasm"/>
    <property type="evidence" value="ECO:0007669"/>
    <property type="project" value="UniProtKB-SubCell"/>
</dbReference>
<evidence type="ECO:0000256" key="6">
    <source>
        <dbReference type="ARBA" id="ARBA00022960"/>
    </source>
</evidence>
<evidence type="ECO:0000256" key="4">
    <source>
        <dbReference type="ARBA" id="ARBA00022741"/>
    </source>
</evidence>
<dbReference type="PANTHER" id="PTHR43024:SF1">
    <property type="entry name" value="UDP-N-ACETYLMURAMOYL-TRIPEPTIDE--D-ALANYL-D-ALANINE LIGASE"/>
    <property type="match status" value="1"/>
</dbReference>
<feature type="binding site" evidence="10">
    <location>
        <begin position="114"/>
        <end position="120"/>
    </location>
    <ligand>
        <name>ATP</name>
        <dbReference type="ChEBI" id="CHEBI:30616"/>
    </ligand>
</feature>
<dbReference type="GO" id="GO:0047480">
    <property type="term" value="F:UDP-N-acetylmuramoyl-tripeptide-D-alanyl-D-alanine ligase activity"/>
    <property type="evidence" value="ECO:0007669"/>
    <property type="project" value="UniProtKB-UniRule"/>
</dbReference>
<dbReference type="GO" id="GO:0009252">
    <property type="term" value="P:peptidoglycan biosynthetic process"/>
    <property type="evidence" value="ECO:0007669"/>
    <property type="project" value="UniProtKB-UniRule"/>
</dbReference>
<dbReference type="GO" id="GO:0008360">
    <property type="term" value="P:regulation of cell shape"/>
    <property type="evidence" value="ECO:0007669"/>
    <property type="project" value="UniProtKB-KW"/>
</dbReference>
<dbReference type="HAMAP" id="MF_02019">
    <property type="entry name" value="MurF"/>
    <property type="match status" value="1"/>
</dbReference>
<dbReference type="InterPro" id="IPR000713">
    <property type="entry name" value="Mur_ligase_N"/>
</dbReference>
<dbReference type="Pfam" id="PF08245">
    <property type="entry name" value="Mur_ligase_M"/>
    <property type="match status" value="1"/>
</dbReference>
<keyword evidence="6 10" id="KW-0133">Cell shape</keyword>
<dbReference type="InterPro" id="IPR036565">
    <property type="entry name" value="Mur-like_cat_sf"/>
</dbReference>
<dbReference type="Gene3D" id="3.90.190.20">
    <property type="entry name" value="Mur ligase, C-terminal domain"/>
    <property type="match status" value="1"/>
</dbReference>
<dbReference type="Pfam" id="PF01225">
    <property type="entry name" value="Mur_ligase"/>
    <property type="match status" value="1"/>
</dbReference>
<name>A0A378PQ25_MORBO</name>
<dbReference type="InterPro" id="IPR035911">
    <property type="entry name" value="MurE/MurF_N"/>
</dbReference>
<evidence type="ECO:0000256" key="1">
    <source>
        <dbReference type="ARBA" id="ARBA00022490"/>
    </source>
</evidence>
<dbReference type="Pfam" id="PF02875">
    <property type="entry name" value="Mur_ligase_C"/>
    <property type="match status" value="1"/>
</dbReference>
<dbReference type="InterPro" id="IPR004101">
    <property type="entry name" value="Mur_ligase_C"/>
</dbReference>
<dbReference type="Gene3D" id="3.40.1390.10">
    <property type="entry name" value="MurE/MurF, N-terminal domain"/>
    <property type="match status" value="1"/>
</dbReference>
<comment type="pathway">
    <text evidence="10">Cell wall biogenesis; peptidoglycan biosynthesis.</text>
</comment>
<dbReference type="GO" id="GO:0008766">
    <property type="term" value="F:UDP-N-acetylmuramoylalanyl-D-glutamyl-2,6-diaminopimelate-D-alanyl-D-alanine ligase activity"/>
    <property type="evidence" value="ECO:0007669"/>
    <property type="project" value="RHEA"/>
</dbReference>
<evidence type="ECO:0000256" key="10">
    <source>
        <dbReference type="HAMAP-Rule" id="MF_02019"/>
    </source>
</evidence>
<evidence type="ECO:0000259" key="13">
    <source>
        <dbReference type="Pfam" id="PF08245"/>
    </source>
</evidence>
<dbReference type="SUPFAM" id="SSF53623">
    <property type="entry name" value="MurD-like peptide ligases, catalytic domain"/>
    <property type="match status" value="1"/>
</dbReference>
<keyword evidence="2 10" id="KW-0436">Ligase</keyword>
<evidence type="ECO:0000259" key="11">
    <source>
        <dbReference type="Pfam" id="PF01225"/>
    </source>
</evidence>
<feature type="domain" description="Mur ligase central" evidence="13">
    <location>
        <begin position="113"/>
        <end position="333"/>
    </location>
</feature>
<proteinExistence type="inferred from homology"/>
<dbReference type="InterPro" id="IPR005863">
    <property type="entry name" value="UDP-N-AcMur_synth"/>
</dbReference>
<dbReference type="Proteomes" id="UP000254133">
    <property type="component" value="Unassembled WGS sequence"/>
</dbReference>
<keyword evidence="4 10" id="KW-0547">Nucleotide-binding</keyword>
<evidence type="ECO:0000259" key="12">
    <source>
        <dbReference type="Pfam" id="PF02875"/>
    </source>
</evidence>
<evidence type="ECO:0000256" key="2">
    <source>
        <dbReference type="ARBA" id="ARBA00022598"/>
    </source>
</evidence>
<sequence length="503" mass="54597">MTPYIWQFDNLNTALSELTPTWYGAFTAQSTKITTDTRTINAGDIFLAIKGDNFDGHEFVNAALEKGAVLAIVNEQVESDLPQLIVGDSKKALGLLGKYRRDVHPNLTVIALTGSSGKTTTKEMLGSILNQLAPTLITRGNLNNDLGVPMMLLELCDEHQFAIMELGANHIGEIAYTTRLVSPDVACVLNIGTAHLGEFGGRENIAKTKAEIFQGLNENGVAVLPYGDEFFGLLSDEAEKFTAQILTTGEKNVPPREAMDFSKLSEAEQAELDKLDFVQVMGDVFADDVEVLADKVGFNLVVNLAVDEFDEGEVLLPFAGEHNVANALSAVACSLALSVDFDLIVSGLNNAKPAKGRLNFKPFNNHLIIDDTYNANVPAMIAGLKVLNAQKFLDENAYDKTLMIIGDIGELGDDSISEHQSLGEQIGQIGVDKLICVGSLMKNTFDTAQQAGIDSVHFNDKSQVTQEILSTINTGENWAMLFKGSRFMAMETLIHYLTQPVSE</sequence>
<evidence type="ECO:0000256" key="7">
    <source>
        <dbReference type="ARBA" id="ARBA00022984"/>
    </source>
</evidence>
<accession>A0A378PQ25</accession>
<comment type="similarity">
    <text evidence="10">Belongs to the MurCDEF family. MurF subfamily.</text>
</comment>
<keyword evidence="3 10" id="KW-0132">Cell division</keyword>
<feature type="domain" description="Mur ligase N-terminal catalytic" evidence="11">
    <location>
        <begin position="32"/>
        <end position="77"/>
    </location>
</feature>
<gene>
    <name evidence="10 14" type="primary">murF</name>
    <name evidence="14" type="ORF">NCTC9426_00595</name>
</gene>
<dbReference type="GO" id="GO:0051301">
    <property type="term" value="P:cell division"/>
    <property type="evidence" value="ECO:0007669"/>
    <property type="project" value="UniProtKB-KW"/>
</dbReference>
<comment type="catalytic activity">
    <reaction evidence="10">
        <text>D-alanyl-D-alanine + UDP-N-acetyl-alpha-D-muramoyl-L-alanyl-gamma-D-glutamyl-meso-2,6-diaminopimelate + ATP = UDP-N-acetyl-alpha-D-muramoyl-L-alanyl-gamma-D-glutamyl-meso-2,6-diaminopimeloyl-D-alanyl-D-alanine + ADP + phosphate + H(+)</text>
        <dbReference type="Rhea" id="RHEA:28374"/>
        <dbReference type="ChEBI" id="CHEBI:15378"/>
        <dbReference type="ChEBI" id="CHEBI:30616"/>
        <dbReference type="ChEBI" id="CHEBI:43474"/>
        <dbReference type="ChEBI" id="CHEBI:57822"/>
        <dbReference type="ChEBI" id="CHEBI:61386"/>
        <dbReference type="ChEBI" id="CHEBI:83905"/>
        <dbReference type="ChEBI" id="CHEBI:456216"/>
        <dbReference type="EC" id="6.3.2.10"/>
    </reaction>
</comment>
<keyword evidence="5 10" id="KW-0067">ATP-binding</keyword>
<dbReference type="GO" id="GO:0071555">
    <property type="term" value="P:cell wall organization"/>
    <property type="evidence" value="ECO:0007669"/>
    <property type="project" value="UniProtKB-KW"/>
</dbReference>
<dbReference type="EMBL" id="UGPZ01000002">
    <property type="protein sequence ID" value="STY90574.1"/>
    <property type="molecule type" value="Genomic_DNA"/>
</dbReference>
<reference evidence="14 15" key="1">
    <citation type="submission" date="2018-06" db="EMBL/GenBank/DDBJ databases">
        <authorList>
            <consortium name="Pathogen Informatics"/>
            <person name="Doyle S."/>
        </authorList>
    </citation>
    <scope>NUCLEOTIDE SEQUENCE [LARGE SCALE GENOMIC DNA]</scope>
    <source>
        <strain evidence="14 15">NCTC9426</strain>
    </source>
</reference>
<dbReference type="InterPro" id="IPR036615">
    <property type="entry name" value="Mur_ligase_C_dom_sf"/>
</dbReference>
<dbReference type="EC" id="6.3.2.10" evidence="10"/>
<protein>
    <recommendedName>
        <fullName evidence="10">UDP-N-acetylmuramoyl-tripeptide--D-alanyl-D-alanine ligase</fullName>
        <ecNumber evidence="10">6.3.2.10</ecNumber>
    </recommendedName>
    <alternativeName>
        <fullName evidence="10">D-alanyl-D-alanine-adding enzyme</fullName>
    </alternativeName>
</protein>
<evidence type="ECO:0000256" key="8">
    <source>
        <dbReference type="ARBA" id="ARBA00023306"/>
    </source>
</evidence>
<keyword evidence="7 10" id="KW-0573">Peptidoglycan synthesis</keyword>
<dbReference type="RefSeq" id="WP_115368811.1">
    <property type="nucleotide sequence ID" value="NZ_UGPZ01000002.1"/>
</dbReference>
<evidence type="ECO:0000256" key="3">
    <source>
        <dbReference type="ARBA" id="ARBA00022618"/>
    </source>
</evidence>
<dbReference type="PANTHER" id="PTHR43024">
    <property type="entry name" value="UDP-N-ACETYLMURAMOYL-TRIPEPTIDE--D-ALANYL-D-ALANINE LIGASE"/>
    <property type="match status" value="1"/>
</dbReference>
<dbReference type="AlphaFoldDB" id="A0A378PQ25"/>
<dbReference type="SUPFAM" id="SSF63418">
    <property type="entry name" value="MurE/MurF N-terminal domain"/>
    <property type="match status" value="1"/>
</dbReference>
<dbReference type="SUPFAM" id="SSF53244">
    <property type="entry name" value="MurD-like peptide ligases, peptide-binding domain"/>
    <property type="match status" value="1"/>
</dbReference>